<dbReference type="PANTHER" id="PTHR30273:SF2">
    <property type="entry name" value="PROTEIN FECR"/>
    <property type="match status" value="1"/>
</dbReference>
<feature type="transmembrane region" description="Helical" evidence="1">
    <location>
        <begin position="98"/>
        <end position="119"/>
    </location>
</feature>
<keyword evidence="1" id="KW-0812">Transmembrane</keyword>
<dbReference type="STRING" id="1544798.LH29_01015"/>
<keyword evidence="5" id="KW-1185">Reference proteome</keyword>
<gene>
    <name evidence="4" type="ORF">LH29_01015</name>
</gene>
<reference evidence="4 5" key="1">
    <citation type="submission" date="2014-09" db="EMBL/GenBank/DDBJ databases">
        <title>Draft Genome Sequence of Draconibacterium sp. JN14CK-3.</title>
        <authorList>
            <person name="Dong C."/>
            <person name="Lai Q."/>
            <person name="Shao Z."/>
        </authorList>
    </citation>
    <scope>NUCLEOTIDE SEQUENCE [LARGE SCALE GENOMIC DNA]</scope>
    <source>
        <strain evidence="4 5">JN14CK-3</strain>
    </source>
</reference>
<feature type="domain" description="Protein FecR C-terminal" evidence="3">
    <location>
        <begin position="276"/>
        <end position="342"/>
    </location>
</feature>
<proteinExistence type="predicted"/>
<protein>
    <recommendedName>
        <fullName evidence="6">FecR protein domain-containing protein</fullName>
    </recommendedName>
</protein>
<comment type="caution">
    <text evidence="4">The sequence shown here is derived from an EMBL/GenBank/DDBJ whole genome shotgun (WGS) entry which is preliminary data.</text>
</comment>
<keyword evidence="1" id="KW-0472">Membrane</keyword>
<dbReference type="Gene3D" id="3.55.50.30">
    <property type="match status" value="1"/>
</dbReference>
<organism evidence="4 5">
    <name type="scientific">Draconibacterium sediminis</name>
    <dbReference type="NCBI Taxonomy" id="1544798"/>
    <lineage>
        <taxon>Bacteria</taxon>
        <taxon>Pseudomonadati</taxon>
        <taxon>Bacteroidota</taxon>
        <taxon>Bacteroidia</taxon>
        <taxon>Marinilabiliales</taxon>
        <taxon>Prolixibacteraceae</taxon>
        <taxon>Draconibacterium</taxon>
    </lineage>
</organism>
<dbReference type="AlphaFoldDB" id="A0A0D8JB44"/>
<dbReference type="InterPro" id="IPR006860">
    <property type="entry name" value="FecR"/>
</dbReference>
<name>A0A0D8JB44_9BACT</name>
<sequence length="350" mass="40278">MGKMENIEKFDWELVTKYLSNETSSQENDEVETWIYQSDKNQAEFEQYKNMLNKVDSYYQAKKFDNETAWKSVHTQLSPAKVRSIQLQKRRKEVIAQFYKYAAIVVIALLLGSVAYYLGFRNPEKAYYSEVISAKDQVLNEYVLPDGSVVTLNNDSKLLFPKKFKGNTREVTIIGEAFFDVQRNPEKPFVINAGNAQVKVLGTSFNVSAYPDAETVEVIVETGKVQVISKNDNPEMESREVFLSPGEKGTLHVLNRELMKTVNSDPNFLAWKTHDLIFNTVPLHEVVECLEKAYHIDIDVMEPELNDLLYEGHFDQKPVDFVLNVIRLTFDLDLSVEGKHYTLMSRTNNQ</sequence>
<dbReference type="Pfam" id="PF16344">
    <property type="entry name" value="FecR_C"/>
    <property type="match status" value="1"/>
</dbReference>
<evidence type="ECO:0000259" key="3">
    <source>
        <dbReference type="Pfam" id="PF16344"/>
    </source>
</evidence>
<dbReference type="OrthoDB" id="676789at2"/>
<evidence type="ECO:0000313" key="5">
    <source>
        <dbReference type="Proteomes" id="UP000032544"/>
    </source>
</evidence>
<evidence type="ECO:0000256" key="1">
    <source>
        <dbReference type="SAM" id="Phobius"/>
    </source>
</evidence>
<dbReference type="InterPro" id="IPR012373">
    <property type="entry name" value="Ferrdict_sens_TM"/>
</dbReference>
<dbReference type="InterPro" id="IPR032508">
    <property type="entry name" value="FecR_C"/>
</dbReference>
<dbReference type="PIRSF" id="PIRSF018266">
    <property type="entry name" value="FecR"/>
    <property type="match status" value="1"/>
</dbReference>
<keyword evidence="1" id="KW-1133">Transmembrane helix</keyword>
<dbReference type="EMBL" id="JRHC01000001">
    <property type="protein sequence ID" value="KJF44142.1"/>
    <property type="molecule type" value="Genomic_DNA"/>
</dbReference>
<accession>A0A0D8JB44</accession>
<dbReference type="GO" id="GO:0016989">
    <property type="term" value="F:sigma factor antagonist activity"/>
    <property type="evidence" value="ECO:0007669"/>
    <property type="project" value="TreeGrafter"/>
</dbReference>
<evidence type="ECO:0000313" key="4">
    <source>
        <dbReference type="EMBL" id="KJF44142.1"/>
    </source>
</evidence>
<evidence type="ECO:0000259" key="2">
    <source>
        <dbReference type="Pfam" id="PF04773"/>
    </source>
</evidence>
<evidence type="ECO:0008006" key="6">
    <source>
        <dbReference type="Google" id="ProtNLM"/>
    </source>
</evidence>
<feature type="domain" description="FecR protein" evidence="2">
    <location>
        <begin position="139"/>
        <end position="226"/>
    </location>
</feature>
<dbReference type="PANTHER" id="PTHR30273">
    <property type="entry name" value="PERIPLASMIC SIGNAL SENSOR AND SIGMA FACTOR ACTIVATOR FECR-RELATED"/>
    <property type="match status" value="1"/>
</dbReference>
<dbReference type="Pfam" id="PF04773">
    <property type="entry name" value="FecR"/>
    <property type="match status" value="1"/>
</dbReference>
<dbReference type="Proteomes" id="UP000032544">
    <property type="component" value="Unassembled WGS sequence"/>
</dbReference>
<dbReference type="Gene3D" id="2.60.120.1440">
    <property type="match status" value="1"/>
</dbReference>